<protein>
    <recommendedName>
        <fullName evidence="2">2EXR domain-containing protein</fullName>
    </recommendedName>
</protein>
<keyword evidence="4" id="KW-1185">Reference proteome</keyword>
<feature type="compositionally biased region" description="Pro residues" evidence="1">
    <location>
        <begin position="36"/>
        <end position="45"/>
    </location>
</feature>
<organism evidence="3">
    <name type="scientific">Mytilinidion resinicola</name>
    <dbReference type="NCBI Taxonomy" id="574789"/>
    <lineage>
        <taxon>Eukaryota</taxon>
        <taxon>Fungi</taxon>
        <taxon>Dikarya</taxon>
        <taxon>Ascomycota</taxon>
        <taxon>Pezizomycotina</taxon>
        <taxon>Dothideomycetes</taxon>
        <taxon>Pleosporomycetidae</taxon>
        <taxon>Mytilinidiales</taxon>
        <taxon>Mytilinidiaceae</taxon>
        <taxon>Mytilinidion</taxon>
    </lineage>
</organism>
<reference evidence="5" key="2">
    <citation type="submission" date="2020-04" db="EMBL/GenBank/DDBJ databases">
        <authorList>
            <consortium name="NCBI Genome Project"/>
        </authorList>
    </citation>
    <scope>NUCLEOTIDE SEQUENCE</scope>
    <source>
        <strain evidence="5">CBS 304.34</strain>
    </source>
</reference>
<reference evidence="5" key="3">
    <citation type="submission" date="2025-04" db="UniProtKB">
        <authorList>
            <consortium name="RefSeq"/>
        </authorList>
    </citation>
    <scope>IDENTIFICATION</scope>
    <source>
        <strain evidence="5">CBS 304.34</strain>
    </source>
</reference>
<sequence>MPSWKRKKYRRNKKLRARAADTQPSGSEVEKHVSPGHPPSPPPALPNFQVLPTELRFDIWCRVASPPKWQPIRRWIALTYHVEYETHDSVKVTRPETITVRPGQPDNLFVNTEARDETERFFRDEKRLLTVAMSDKDPPRQIHFNYDCDILYLPGENAVATSNAAETMAFWSTSFAIPVEQRDRIRHLAIGYFNEKSLSVQHARLAFCEGLRKLGHLKSLRMVMKKIARGPMPTVFEREHGGQPELFFRRMVEDFRQKHQEFSKVRVMVCHEGSQGRTGQGARRRTILDRESEDEVGGD</sequence>
<dbReference type="RefSeq" id="XP_033578307.1">
    <property type="nucleotide sequence ID" value="XM_033725315.1"/>
</dbReference>
<evidence type="ECO:0000259" key="2">
    <source>
        <dbReference type="Pfam" id="PF20150"/>
    </source>
</evidence>
<evidence type="ECO:0000313" key="5">
    <source>
        <dbReference type="RefSeq" id="XP_033578307.1"/>
    </source>
</evidence>
<reference evidence="3 5" key="1">
    <citation type="journal article" date="2020" name="Stud. Mycol.">
        <title>101 Dothideomycetes genomes: a test case for predicting lifestyles and emergence of pathogens.</title>
        <authorList>
            <person name="Haridas S."/>
            <person name="Albert R."/>
            <person name="Binder M."/>
            <person name="Bloem J."/>
            <person name="Labutti K."/>
            <person name="Salamov A."/>
            <person name="Andreopoulos B."/>
            <person name="Baker S."/>
            <person name="Barry K."/>
            <person name="Bills G."/>
            <person name="Bluhm B."/>
            <person name="Cannon C."/>
            <person name="Castanera R."/>
            <person name="Culley D."/>
            <person name="Daum C."/>
            <person name="Ezra D."/>
            <person name="Gonzalez J."/>
            <person name="Henrissat B."/>
            <person name="Kuo A."/>
            <person name="Liang C."/>
            <person name="Lipzen A."/>
            <person name="Lutzoni F."/>
            <person name="Magnuson J."/>
            <person name="Mondo S."/>
            <person name="Nolan M."/>
            <person name="Ohm R."/>
            <person name="Pangilinan J."/>
            <person name="Park H.-J."/>
            <person name="Ramirez L."/>
            <person name="Alfaro M."/>
            <person name="Sun H."/>
            <person name="Tritt A."/>
            <person name="Yoshinaga Y."/>
            <person name="Zwiers L.-H."/>
            <person name="Turgeon B."/>
            <person name="Goodwin S."/>
            <person name="Spatafora J."/>
            <person name="Crous P."/>
            <person name="Grigoriev I."/>
        </authorList>
    </citation>
    <scope>NUCLEOTIDE SEQUENCE</scope>
    <source>
        <strain evidence="3 5">CBS 304.34</strain>
    </source>
</reference>
<accession>A0A6A6YSJ7</accession>
<gene>
    <name evidence="3 5" type="ORF">BDZ99DRAFT_518622</name>
</gene>
<dbReference type="InterPro" id="IPR045518">
    <property type="entry name" value="2EXR"/>
</dbReference>
<dbReference type="Proteomes" id="UP000504636">
    <property type="component" value="Unplaced"/>
</dbReference>
<dbReference type="Pfam" id="PF20150">
    <property type="entry name" value="2EXR"/>
    <property type="match status" value="1"/>
</dbReference>
<proteinExistence type="predicted"/>
<dbReference type="GeneID" id="54466208"/>
<feature type="domain" description="2EXR" evidence="2">
    <location>
        <begin position="46"/>
        <end position="151"/>
    </location>
</feature>
<dbReference type="PANTHER" id="PTHR35910:SF6">
    <property type="entry name" value="2EXR DOMAIN-CONTAINING PROTEIN"/>
    <property type="match status" value="1"/>
</dbReference>
<evidence type="ECO:0000313" key="3">
    <source>
        <dbReference type="EMBL" id="KAF2811343.1"/>
    </source>
</evidence>
<dbReference type="AlphaFoldDB" id="A0A6A6YSJ7"/>
<evidence type="ECO:0000313" key="4">
    <source>
        <dbReference type="Proteomes" id="UP000504636"/>
    </source>
</evidence>
<dbReference type="OrthoDB" id="3513892at2759"/>
<evidence type="ECO:0000256" key="1">
    <source>
        <dbReference type="SAM" id="MobiDB-lite"/>
    </source>
</evidence>
<feature type="compositionally biased region" description="Basic residues" evidence="1">
    <location>
        <begin position="1"/>
        <end position="17"/>
    </location>
</feature>
<dbReference type="PANTHER" id="PTHR35910">
    <property type="entry name" value="2EXR DOMAIN-CONTAINING PROTEIN"/>
    <property type="match status" value="1"/>
</dbReference>
<dbReference type="EMBL" id="MU003698">
    <property type="protein sequence ID" value="KAF2811343.1"/>
    <property type="molecule type" value="Genomic_DNA"/>
</dbReference>
<feature type="region of interest" description="Disordered" evidence="1">
    <location>
        <begin position="1"/>
        <end position="46"/>
    </location>
</feature>
<name>A0A6A6YSJ7_9PEZI</name>